<comment type="similarity">
    <text evidence="1">Belongs to the iron-sulfur cluster assembly SufBD family.</text>
</comment>
<dbReference type="NCBIfam" id="TIGR01981">
    <property type="entry name" value="sufD"/>
    <property type="match status" value="1"/>
</dbReference>
<dbReference type="GO" id="GO:0016226">
    <property type="term" value="P:iron-sulfur cluster assembly"/>
    <property type="evidence" value="ECO:0007669"/>
    <property type="project" value="InterPro"/>
</dbReference>
<keyword evidence="5" id="KW-1185">Reference proteome</keyword>
<evidence type="ECO:0000313" key="5">
    <source>
        <dbReference type="Proteomes" id="UP000199288"/>
    </source>
</evidence>
<dbReference type="InterPro" id="IPR011542">
    <property type="entry name" value="SUF_FeS_clus_asmbl_SufD"/>
</dbReference>
<feature type="region of interest" description="Disordered" evidence="2">
    <location>
        <begin position="1"/>
        <end position="30"/>
    </location>
</feature>
<sequence>MTQVSTDHSRATLAGDHSHGSAPAADKADKPRSFELSAFPIPGGREEDWRFTPIARMADLFADELTGSAPDITFDGVRLDEGAADLPFDVVFDSCPCVGSVGAPSDRTAVVAWANRGTPTCVTISESLERPYVFEIVGNSSEAAAQHLTLNITEGVTATVVLRHTGTARLTQTVEIDVAEGANLTVVTTQEWDEDAVHAAAHRISAGKDAVVKHIAVTLGADLVRLTTDVEFAGEGADVELLGLYFTDAGQHHEHRLFMEHRLPNCVSDATYKGALQGKDAHAVWVGDVLIGHDATGTDTYELNRNLLLTEGARADSVPNLEIETGEIAGAGHASATGRFDDEQLFYLMSRGVPEDLARRLVVRGFFAELINRIGVPEVQDRLIAAIEAELDQTMALVK</sequence>
<accession>A0A1H4DC96</accession>
<dbReference type="EMBL" id="FNQV01000016">
    <property type="protein sequence ID" value="SEA70443.1"/>
    <property type="molecule type" value="Genomic_DNA"/>
</dbReference>
<feature type="domain" description="SUF system FeS cluster assembly SufBD core" evidence="3">
    <location>
        <begin position="140"/>
        <end position="366"/>
    </location>
</feature>
<evidence type="ECO:0000256" key="1">
    <source>
        <dbReference type="ARBA" id="ARBA00043967"/>
    </source>
</evidence>
<dbReference type="PANTHER" id="PTHR43575:SF1">
    <property type="entry name" value="PROTEIN ABCI7, CHLOROPLASTIC"/>
    <property type="match status" value="1"/>
</dbReference>
<reference evidence="5" key="1">
    <citation type="submission" date="2016-10" db="EMBL/GenBank/DDBJ databases">
        <authorList>
            <person name="Varghese N."/>
            <person name="Submissions S."/>
        </authorList>
    </citation>
    <scope>NUCLEOTIDE SEQUENCE [LARGE SCALE GENOMIC DNA]</scope>
    <source>
        <strain evidence="5">KPR-1</strain>
    </source>
</reference>
<protein>
    <submittedName>
        <fullName evidence="4">Fe-S cluster assembly protein SufD</fullName>
    </submittedName>
</protein>
<dbReference type="PANTHER" id="PTHR43575">
    <property type="entry name" value="PROTEIN ABCI7, CHLOROPLASTIC"/>
    <property type="match status" value="1"/>
</dbReference>
<evidence type="ECO:0000256" key="2">
    <source>
        <dbReference type="SAM" id="MobiDB-lite"/>
    </source>
</evidence>
<gene>
    <name evidence="4" type="ORF">SAMN02910418_02202</name>
</gene>
<dbReference type="RefSeq" id="WP_222842483.1">
    <property type="nucleotide sequence ID" value="NZ_FNQV01000016.1"/>
</dbReference>
<organism evidence="4 5">
    <name type="scientific">Bowdeniella nasicola</name>
    <dbReference type="NCBI Taxonomy" id="208480"/>
    <lineage>
        <taxon>Bacteria</taxon>
        <taxon>Bacillati</taxon>
        <taxon>Actinomycetota</taxon>
        <taxon>Actinomycetes</taxon>
        <taxon>Actinomycetales</taxon>
        <taxon>Actinomycetaceae</taxon>
        <taxon>Bowdeniella</taxon>
    </lineage>
</organism>
<name>A0A1H4DC96_9ACTO</name>
<proteinExistence type="inferred from homology"/>
<dbReference type="InterPro" id="IPR037284">
    <property type="entry name" value="SUF_FeS_clus_asmbl_SufBD_sf"/>
</dbReference>
<evidence type="ECO:0000313" key="4">
    <source>
        <dbReference type="EMBL" id="SEA70443.1"/>
    </source>
</evidence>
<dbReference type="InterPro" id="IPR055346">
    <property type="entry name" value="Fe-S_cluster_assembly_SufBD"/>
</dbReference>
<dbReference type="Pfam" id="PF01458">
    <property type="entry name" value="SUFBD_core"/>
    <property type="match status" value="1"/>
</dbReference>
<dbReference type="Proteomes" id="UP000199288">
    <property type="component" value="Unassembled WGS sequence"/>
</dbReference>
<dbReference type="AlphaFoldDB" id="A0A1H4DC96"/>
<dbReference type="SUPFAM" id="SSF101960">
    <property type="entry name" value="Stabilizer of iron transporter SufD"/>
    <property type="match status" value="1"/>
</dbReference>
<evidence type="ECO:0000259" key="3">
    <source>
        <dbReference type="Pfam" id="PF01458"/>
    </source>
</evidence>
<dbReference type="InterPro" id="IPR000825">
    <property type="entry name" value="SUF_FeS_clus_asmbl_SufBD_core"/>
</dbReference>